<reference evidence="1" key="2">
    <citation type="submission" date="2021-04" db="EMBL/GenBank/DDBJ databases">
        <authorList>
            <person name="Gilroy R."/>
        </authorList>
    </citation>
    <scope>NUCLEOTIDE SEQUENCE</scope>
    <source>
        <strain evidence="1">ChiHecec2B26-12326</strain>
    </source>
</reference>
<gene>
    <name evidence="1" type="ORF">H9848_10555</name>
</gene>
<dbReference type="EMBL" id="DXEN01000078">
    <property type="protein sequence ID" value="HIX87027.1"/>
    <property type="molecule type" value="Genomic_DNA"/>
</dbReference>
<reference evidence="1" key="1">
    <citation type="journal article" date="2021" name="PeerJ">
        <title>Extensive microbial diversity within the chicken gut microbiome revealed by metagenomics and culture.</title>
        <authorList>
            <person name="Gilroy R."/>
            <person name="Ravi A."/>
            <person name="Getino M."/>
            <person name="Pursley I."/>
            <person name="Horton D.L."/>
            <person name="Alikhan N.F."/>
            <person name="Baker D."/>
            <person name="Gharbi K."/>
            <person name="Hall N."/>
            <person name="Watson M."/>
            <person name="Adriaenssens E.M."/>
            <person name="Foster-Nyarko E."/>
            <person name="Jarju S."/>
            <person name="Secka A."/>
            <person name="Antonio M."/>
            <person name="Oren A."/>
            <person name="Chaudhuri R.R."/>
            <person name="La Ragione R."/>
            <person name="Hildebrand F."/>
            <person name="Pallen M.J."/>
        </authorList>
    </citation>
    <scope>NUCLEOTIDE SEQUENCE</scope>
    <source>
        <strain evidence="1">ChiHecec2B26-12326</strain>
    </source>
</reference>
<name>A0A9D2BQT6_9BACT</name>
<accession>A0A9D2BQT6</accession>
<protein>
    <submittedName>
        <fullName evidence="1">Uncharacterized protein</fullName>
    </submittedName>
</protein>
<dbReference type="Proteomes" id="UP000823847">
    <property type="component" value="Unassembled WGS sequence"/>
</dbReference>
<sequence length="172" mass="20064">METVWIAVFLLLTLSILCLAYTLREWFPGVRLHEEKITGRQEPDEHKSMSFATLMAEERVMNRLAEAVAARIERRRPKVERAFPDDGETEISEELHRLYLRQIAEAQAYLNENRHADLSHTQCLLRRMLPAPYHEAIDRLREHQDAQVIYNIYGGVHQHAPNATHAEQRKGT</sequence>
<proteinExistence type="predicted"/>
<evidence type="ECO:0000313" key="2">
    <source>
        <dbReference type="Proteomes" id="UP000823847"/>
    </source>
</evidence>
<comment type="caution">
    <text evidence="1">The sequence shown here is derived from an EMBL/GenBank/DDBJ whole genome shotgun (WGS) entry which is preliminary data.</text>
</comment>
<dbReference type="AlphaFoldDB" id="A0A9D2BQT6"/>
<evidence type="ECO:0000313" key="1">
    <source>
        <dbReference type="EMBL" id="HIX87027.1"/>
    </source>
</evidence>
<organism evidence="1 2">
    <name type="scientific">Candidatus Parabacteroides intestinigallinarum</name>
    <dbReference type="NCBI Taxonomy" id="2838722"/>
    <lineage>
        <taxon>Bacteria</taxon>
        <taxon>Pseudomonadati</taxon>
        <taxon>Bacteroidota</taxon>
        <taxon>Bacteroidia</taxon>
        <taxon>Bacteroidales</taxon>
        <taxon>Tannerellaceae</taxon>
        <taxon>Parabacteroides</taxon>
    </lineage>
</organism>